<evidence type="ECO:0000313" key="1">
    <source>
        <dbReference type="EMBL" id="DAD94429.1"/>
    </source>
</evidence>
<accession>A0A8S5NHX6</accession>
<name>A0A8S5NHX6_9CAUD</name>
<dbReference type="EMBL" id="BK015176">
    <property type="protein sequence ID" value="DAD94429.1"/>
    <property type="molecule type" value="Genomic_DNA"/>
</dbReference>
<protein>
    <submittedName>
        <fullName evidence="1">Cysteine-rich protein</fullName>
    </submittedName>
</protein>
<proteinExistence type="predicted"/>
<reference evidence="1" key="1">
    <citation type="journal article" date="2021" name="Proc. Natl. Acad. Sci. U.S.A.">
        <title>A Catalog of Tens of Thousands of Viruses from Human Metagenomes Reveals Hidden Associations with Chronic Diseases.</title>
        <authorList>
            <person name="Tisza M.J."/>
            <person name="Buck C.B."/>
        </authorList>
    </citation>
    <scope>NUCLEOTIDE SEQUENCE</scope>
    <source>
        <strain evidence="1">CttFh17</strain>
    </source>
</reference>
<organism evidence="1">
    <name type="scientific">Siphoviridae sp. cttFh17</name>
    <dbReference type="NCBI Taxonomy" id="2826491"/>
    <lineage>
        <taxon>Viruses</taxon>
        <taxon>Duplodnaviria</taxon>
        <taxon>Heunggongvirae</taxon>
        <taxon>Uroviricota</taxon>
        <taxon>Caudoviricetes</taxon>
    </lineage>
</organism>
<sequence length="151" mass="17997">MKIELIKLKFNNTHSYKYKPFTICCNEIQNDKAIVFTGEDIVGEYDDGVCIPRFCTSYTEVITSWDNEFEQTDNYPIQFCPHCGEKIEIEVVDEIDVSEKHDALTKRREDLWKKCQRTDSKKEESELRMQVRKLDNQINDFYELGEWKGEY</sequence>